<feature type="transmembrane region" description="Helical" evidence="2">
    <location>
        <begin position="1054"/>
        <end position="1076"/>
    </location>
</feature>
<feature type="transmembrane region" description="Helical" evidence="2">
    <location>
        <begin position="787"/>
        <end position="809"/>
    </location>
</feature>
<dbReference type="PANTHER" id="PTHR11360">
    <property type="entry name" value="MONOCARBOXYLATE TRANSPORTER"/>
    <property type="match status" value="1"/>
</dbReference>
<feature type="transmembrane region" description="Helical" evidence="2">
    <location>
        <begin position="567"/>
        <end position="588"/>
    </location>
</feature>
<feature type="transmembrane region" description="Helical" evidence="2">
    <location>
        <begin position="993"/>
        <end position="1011"/>
    </location>
</feature>
<dbReference type="InterPro" id="IPR020846">
    <property type="entry name" value="MFS_dom"/>
</dbReference>
<feature type="domain" description="Major facilitator superfamily (MFS) profile" evidence="4">
    <location>
        <begin position="689"/>
        <end position="1119"/>
    </location>
</feature>
<dbReference type="Pfam" id="PF07690">
    <property type="entry name" value="MFS_1"/>
    <property type="match status" value="1"/>
</dbReference>
<name>A0A8J2Q3M5_9HEXA</name>
<dbReference type="GO" id="GO:0016020">
    <property type="term" value="C:membrane"/>
    <property type="evidence" value="ECO:0007669"/>
    <property type="project" value="UniProtKB-SubCell"/>
</dbReference>
<gene>
    <name evidence="5" type="ORF">AFUS01_LOCUS41816</name>
</gene>
<feature type="transmembrane region" description="Helical" evidence="2">
    <location>
        <begin position="294"/>
        <end position="314"/>
    </location>
</feature>
<evidence type="ECO:0000313" key="5">
    <source>
        <dbReference type="EMBL" id="CAG7832111.1"/>
    </source>
</evidence>
<keyword evidence="2" id="KW-1133">Transmembrane helix</keyword>
<dbReference type="InterPro" id="IPR050327">
    <property type="entry name" value="Proton-linked_MCT"/>
</dbReference>
<keyword evidence="3" id="KW-0732">Signal</keyword>
<reference evidence="5" key="1">
    <citation type="submission" date="2021-06" db="EMBL/GenBank/DDBJ databases">
        <authorList>
            <person name="Hodson N. C."/>
            <person name="Mongue J. A."/>
            <person name="Jaron S. K."/>
        </authorList>
    </citation>
    <scope>NUCLEOTIDE SEQUENCE</scope>
</reference>
<keyword evidence="2" id="KW-0472">Membrane</keyword>
<feature type="transmembrane region" description="Helical" evidence="2">
    <location>
        <begin position="847"/>
        <end position="871"/>
    </location>
</feature>
<dbReference type="PANTHER" id="PTHR11360:SF317">
    <property type="entry name" value="MAJOR FACILITATOR SUPERFAMILY (MFS) PROFILE DOMAIN-CONTAINING PROTEIN-RELATED"/>
    <property type="match status" value="1"/>
</dbReference>
<dbReference type="GO" id="GO:0022857">
    <property type="term" value="F:transmembrane transporter activity"/>
    <property type="evidence" value="ECO:0007669"/>
    <property type="project" value="InterPro"/>
</dbReference>
<feature type="transmembrane region" description="Helical" evidence="2">
    <location>
        <begin position="963"/>
        <end position="981"/>
    </location>
</feature>
<keyword evidence="2" id="KW-0812">Transmembrane</keyword>
<accession>A0A8J2Q3M5</accession>
<feature type="transmembrane region" description="Helical" evidence="2">
    <location>
        <begin position="821"/>
        <end position="841"/>
    </location>
</feature>
<feature type="transmembrane region" description="Helical" evidence="2">
    <location>
        <begin position="1017"/>
        <end position="1042"/>
    </location>
</feature>
<comment type="caution">
    <text evidence="5">The sequence shown here is derived from an EMBL/GenBank/DDBJ whole genome shotgun (WGS) entry which is preliminary data.</text>
</comment>
<comment type="subcellular location">
    <subcellularLocation>
        <location evidence="1">Membrane</location>
        <topology evidence="1">Multi-pass membrane protein</topology>
    </subcellularLocation>
</comment>
<evidence type="ECO:0000256" key="3">
    <source>
        <dbReference type="SAM" id="SignalP"/>
    </source>
</evidence>
<feature type="chain" id="PRO_5035247714" description="Major facilitator superfamily (MFS) profile domain-containing protein" evidence="3">
    <location>
        <begin position="19"/>
        <end position="1136"/>
    </location>
</feature>
<protein>
    <recommendedName>
        <fullName evidence="4">Major facilitator superfamily (MFS) profile domain-containing protein</fullName>
    </recommendedName>
</protein>
<feature type="transmembrane region" description="Helical" evidence="2">
    <location>
        <begin position="691"/>
        <end position="713"/>
    </location>
</feature>
<feature type="transmembrane region" description="Helical" evidence="2">
    <location>
        <begin position="1096"/>
        <end position="1114"/>
    </location>
</feature>
<keyword evidence="6" id="KW-1185">Reference proteome</keyword>
<feature type="signal peptide" evidence="3">
    <location>
        <begin position="1"/>
        <end position="18"/>
    </location>
</feature>
<feature type="transmembrane region" description="Helical" evidence="2">
    <location>
        <begin position="929"/>
        <end position="948"/>
    </location>
</feature>
<dbReference type="InterPro" id="IPR011701">
    <property type="entry name" value="MFS"/>
</dbReference>
<dbReference type="PROSITE" id="PS50850">
    <property type="entry name" value="MFS"/>
    <property type="match status" value="1"/>
</dbReference>
<organism evidence="5 6">
    <name type="scientific">Allacma fusca</name>
    <dbReference type="NCBI Taxonomy" id="39272"/>
    <lineage>
        <taxon>Eukaryota</taxon>
        <taxon>Metazoa</taxon>
        <taxon>Ecdysozoa</taxon>
        <taxon>Arthropoda</taxon>
        <taxon>Hexapoda</taxon>
        <taxon>Collembola</taxon>
        <taxon>Symphypleona</taxon>
        <taxon>Sminthuridae</taxon>
        <taxon>Allacma</taxon>
    </lineage>
</organism>
<sequence length="1136" mass="127319">MKLVHLNIFLLFTTVALCYENNTSLQHPLATPPLPESIKALFASGQDRIRCLMISTADIAYICEHYSKFYADKADDSVVVPLITCSKSTPIVATITASVALVRHLGSCNWINMYIQWSTYWSLNHASDTDLHAMSSNSVEFQRTKRRIIDFENDAWKPQLTPRKIQVSGSHFKLAGITVPPLIIFKKNTYEIEGGTFPAFFSTIGSYYNFTFQIDTNRFKEQGQGRKSANGTWSGVIGGLVRKEFDATFMGHQVSRYPYLFHSIPLYYDEAGFVVAQPAVHVSWYALVTPFTPLLWLFSFVALVAQMVTCYVILSVRIKMGQEHEQTKGNLIWNSWDIPYTICVEQGPDIPNCLIKLVLLWSVAWMIVTSGYKDKLLATLTFPELNFVPTKLRDLNEHPEYRILLEGFLISFRLNHSKNPDIEPLKHRLVLQDPKAVNSTKCVLAATTEENTVCMGFKPFLLMAVATNATINDDYVTSVMSDDILPQVHISVGLQKHSTVAVDFERMSSSYKESFLYEKSKESVMTTYKKIGKNWLNQGNPELQSKLQNIMDAQNGGLMKLTNRHFLVVYIFYVVSMPIATFVFAFELHIRKNHKNPRTNCPEPQNNSEVVTRVDESQEEKCSIVEVTENITILKEKLQGGKSSDMDKETEKTNIILRLIVHHYRPHNTVKSAEQIEREKWLLPGVRFNRWVLLPAAVVIQFCVGSLYAWSVFNHAVDLFIYGHNEFNMAPTTFYIACGFLGTAAAALGPWLERKGPLLACFVGITIFCSGHFLTALGIFLRQIWLVFFGYGVLGGIGTGLCYISPVSALQKWFPDRRGMASGFAVCGFGAGSIAVAKISIPLMESVGLPMTFVVLGSIHLVVMSTGALVLRTPPPDFVVNGMRSDGSLVSDAYDSNQYQFNMEETTRQEPTDGRLTLIESLTSKDFRLIFIMIMSNVLFGVCCFSRLSNMVTDIFGRSANEASTIVSINGGFNLGGRLLFATISDYLGRKSCYMIMLTIQLLVVACFSTVTSGKAYWAFIMSIWTVAMCYGGGFGTIPAYLTDRFGPQNTGPCHGVILVAWSLAGVGGGMIYITVFNIVIKYGYTASDPYPYNVNSWWILAFIAIGWICLLFISPTKKDIIFRENIRSLLSKVVR</sequence>
<feature type="transmembrane region" description="Helical" evidence="2">
    <location>
        <begin position="733"/>
        <end position="752"/>
    </location>
</feature>
<evidence type="ECO:0000313" key="6">
    <source>
        <dbReference type="Proteomes" id="UP000708208"/>
    </source>
</evidence>
<feature type="transmembrane region" description="Helical" evidence="2">
    <location>
        <begin position="759"/>
        <end position="781"/>
    </location>
</feature>
<proteinExistence type="predicted"/>
<evidence type="ECO:0000256" key="1">
    <source>
        <dbReference type="ARBA" id="ARBA00004141"/>
    </source>
</evidence>
<feature type="non-terminal residue" evidence="5">
    <location>
        <position position="1"/>
    </location>
</feature>
<dbReference type="AlphaFoldDB" id="A0A8J2Q3M5"/>
<dbReference type="CDD" id="cd17353">
    <property type="entry name" value="MFS_OFA_like"/>
    <property type="match status" value="1"/>
</dbReference>
<dbReference type="EMBL" id="CAJVCH010563550">
    <property type="protein sequence ID" value="CAG7832111.1"/>
    <property type="molecule type" value="Genomic_DNA"/>
</dbReference>
<feature type="transmembrane region" description="Helical" evidence="2">
    <location>
        <begin position="354"/>
        <end position="372"/>
    </location>
</feature>
<dbReference type="OrthoDB" id="410267at2759"/>
<evidence type="ECO:0000256" key="2">
    <source>
        <dbReference type="SAM" id="Phobius"/>
    </source>
</evidence>
<evidence type="ECO:0000259" key="4">
    <source>
        <dbReference type="PROSITE" id="PS50850"/>
    </source>
</evidence>
<dbReference type="Proteomes" id="UP000708208">
    <property type="component" value="Unassembled WGS sequence"/>
</dbReference>